<feature type="transmembrane region" description="Helical" evidence="1">
    <location>
        <begin position="108"/>
        <end position="128"/>
    </location>
</feature>
<proteinExistence type="predicted"/>
<dbReference type="Pfam" id="PF02518">
    <property type="entry name" value="HATPase_c"/>
    <property type="match status" value="1"/>
</dbReference>
<evidence type="ECO:0000256" key="1">
    <source>
        <dbReference type="SAM" id="Phobius"/>
    </source>
</evidence>
<dbReference type="Gene3D" id="3.30.565.10">
    <property type="entry name" value="Histidine kinase-like ATPase, C-terminal domain"/>
    <property type="match status" value="1"/>
</dbReference>
<protein>
    <submittedName>
        <fullName evidence="3">Histidine kinase</fullName>
    </submittedName>
</protein>
<evidence type="ECO:0000313" key="4">
    <source>
        <dbReference type="Proteomes" id="UP001165498"/>
    </source>
</evidence>
<dbReference type="GO" id="GO:0016301">
    <property type="term" value="F:kinase activity"/>
    <property type="evidence" value="ECO:0007669"/>
    <property type="project" value="UniProtKB-KW"/>
</dbReference>
<reference evidence="3" key="1">
    <citation type="submission" date="2022-07" db="EMBL/GenBank/DDBJ databases">
        <title>Tahibacter sp., a new gammaproteobacterium isolated from the silt sample collected at pig farm.</title>
        <authorList>
            <person name="Chen H."/>
        </authorList>
    </citation>
    <scope>NUCLEOTIDE SEQUENCE</scope>
    <source>
        <strain evidence="3">P2K</strain>
    </source>
</reference>
<sequence>MENAGKFALDLPLPADVVVAGNPLWSRYRRYPVFSRAWLTGRTRVFAIVIAAIALLVGGGNGLQYGDYALGLLGSVYLFASLMAMTGTGPALATWVRHRGWAAQRERRGVVVAIVVGMALSAGVDAWASNRLEDLFEVSVRYGQAPPPVPPGALENALALTLNAIVLLIVYGMLGGALALRGYFDEQRRLQASLQRQELAALRLSERETGQRLALLQAQVEPHFLFNSLASIRALVAASPARAEAALDALVAYLRSTIPQLRDGQAVAASTLGQQLDICAAYLELMQARMGERLSFAIAATAELRALPFPPLLLIGLVENAIKHGVEPQSGPGHVRVEASRQDGELRVRVSDDGLGLRAGLGAGLGLANLREQLRLRYGGRAAFSLAGGRERGAVAEIRLPLALPA</sequence>
<dbReference type="InterPro" id="IPR050640">
    <property type="entry name" value="Bact_2-comp_sensor_kinase"/>
</dbReference>
<keyword evidence="3" id="KW-0808">Transferase</keyword>
<dbReference type="InterPro" id="IPR005467">
    <property type="entry name" value="His_kinase_dom"/>
</dbReference>
<gene>
    <name evidence="3" type="ORF">NM961_18245</name>
</gene>
<feature type="transmembrane region" description="Helical" evidence="1">
    <location>
        <begin position="45"/>
        <end position="64"/>
    </location>
</feature>
<keyword evidence="1" id="KW-1133">Transmembrane helix</keyword>
<evidence type="ECO:0000259" key="2">
    <source>
        <dbReference type="PROSITE" id="PS50109"/>
    </source>
</evidence>
<dbReference type="Proteomes" id="UP001165498">
    <property type="component" value="Unassembled WGS sequence"/>
</dbReference>
<dbReference type="RefSeq" id="WP_255915845.1">
    <property type="nucleotide sequence ID" value="NZ_JANFQO010000019.1"/>
</dbReference>
<dbReference type="PROSITE" id="PS50109">
    <property type="entry name" value="HIS_KIN"/>
    <property type="match status" value="1"/>
</dbReference>
<dbReference type="EMBL" id="JANFQO010000019">
    <property type="protein sequence ID" value="MCQ4166658.1"/>
    <property type="molecule type" value="Genomic_DNA"/>
</dbReference>
<keyword evidence="3" id="KW-0418">Kinase</keyword>
<feature type="transmembrane region" description="Helical" evidence="1">
    <location>
        <begin position="157"/>
        <end position="180"/>
    </location>
</feature>
<dbReference type="InterPro" id="IPR036890">
    <property type="entry name" value="HATPase_C_sf"/>
</dbReference>
<accession>A0ABT1QWJ3</accession>
<dbReference type="Pfam" id="PF06580">
    <property type="entry name" value="His_kinase"/>
    <property type="match status" value="1"/>
</dbReference>
<dbReference type="PANTHER" id="PTHR34220:SF9">
    <property type="entry name" value="SIGNAL TRANSDUCTION HISTIDINE KINASE INTERNAL REGION DOMAIN-CONTAINING PROTEIN"/>
    <property type="match status" value="1"/>
</dbReference>
<dbReference type="SUPFAM" id="SSF55874">
    <property type="entry name" value="ATPase domain of HSP90 chaperone/DNA topoisomerase II/histidine kinase"/>
    <property type="match status" value="1"/>
</dbReference>
<dbReference type="InterPro" id="IPR010559">
    <property type="entry name" value="Sig_transdc_His_kin_internal"/>
</dbReference>
<dbReference type="InterPro" id="IPR003594">
    <property type="entry name" value="HATPase_dom"/>
</dbReference>
<evidence type="ECO:0000313" key="3">
    <source>
        <dbReference type="EMBL" id="MCQ4166658.1"/>
    </source>
</evidence>
<feature type="transmembrane region" description="Helical" evidence="1">
    <location>
        <begin position="76"/>
        <end position="96"/>
    </location>
</feature>
<keyword evidence="1" id="KW-0812">Transmembrane</keyword>
<keyword evidence="1" id="KW-0472">Membrane</keyword>
<feature type="domain" description="Histidine kinase" evidence="2">
    <location>
        <begin position="313"/>
        <end position="404"/>
    </location>
</feature>
<comment type="caution">
    <text evidence="3">The sequence shown here is derived from an EMBL/GenBank/DDBJ whole genome shotgun (WGS) entry which is preliminary data.</text>
</comment>
<keyword evidence="4" id="KW-1185">Reference proteome</keyword>
<name>A0ABT1QWJ3_9GAMM</name>
<organism evidence="3 4">
    <name type="scientific">Tahibacter harae</name>
    <dbReference type="NCBI Taxonomy" id="2963937"/>
    <lineage>
        <taxon>Bacteria</taxon>
        <taxon>Pseudomonadati</taxon>
        <taxon>Pseudomonadota</taxon>
        <taxon>Gammaproteobacteria</taxon>
        <taxon>Lysobacterales</taxon>
        <taxon>Rhodanobacteraceae</taxon>
        <taxon>Tahibacter</taxon>
    </lineage>
</organism>
<dbReference type="PANTHER" id="PTHR34220">
    <property type="entry name" value="SENSOR HISTIDINE KINASE YPDA"/>
    <property type="match status" value="1"/>
</dbReference>